<evidence type="ECO:0000313" key="19">
    <source>
        <dbReference type="Proteomes" id="UP000823757"/>
    </source>
</evidence>
<name>A0A9D9NIR9_9BACT</name>
<evidence type="ECO:0000256" key="13">
    <source>
        <dbReference type="ARBA" id="ARBA00022993"/>
    </source>
</evidence>
<dbReference type="InterPro" id="IPR004619">
    <property type="entry name" value="Type_III_PanK"/>
</dbReference>
<reference evidence="18" key="1">
    <citation type="submission" date="2020-10" db="EMBL/GenBank/DDBJ databases">
        <authorList>
            <person name="Gilroy R."/>
        </authorList>
    </citation>
    <scope>NUCLEOTIDE SEQUENCE</scope>
    <source>
        <strain evidence="18">B1-13419</strain>
    </source>
</reference>
<feature type="binding site" evidence="16">
    <location>
        <begin position="7"/>
        <end position="14"/>
    </location>
    <ligand>
        <name>ATP</name>
        <dbReference type="ChEBI" id="CHEBI:30616"/>
    </ligand>
</feature>
<dbReference type="Proteomes" id="UP000823757">
    <property type="component" value="Unassembled WGS sequence"/>
</dbReference>
<evidence type="ECO:0000256" key="14">
    <source>
        <dbReference type="ARBA" id="ARBA00038036"/>
    </source>
</evidence>
<keyword evidence="17" id="KW-0472">Membrane</keyword>
<reference evidence="18" key="2">
    <citation type="journal article" date="2021" name="PeerJ">
        <title>Extensive microbial diversity within the chicken gut microbiome revealed by metagenomics and culture.</title>
        <authorList>
            <person name="Gilroy R."/>
            <person name="Ravi A."/>
            <person name="Getino M."/>
            <person name="Pursley I."/>
            <person name="Horton D.L."/>
            <person name="Alikhan N.F."/>
            <person name="Baker D."/>
            <person name="Gharbi K."/>
            <person name="Hall N."/>
            <person name="Watson M."/>
            <person name="Adriaenssens E.M."/>
            <person name="Foster-Nyarko E."/>
            <person name="Jarju S."/>
            <person name="Secka A."/>
            <person name="Antonio M."/>
            <person name="Oren A."/>
            <person name="Chaudhuri R.R."/>
            <person name="La Ragione R."/>
            <person name="Hildebrand F."/>
            <person name="Pallen M.J."/>
        </authorList>
    </citation>
    <scope>NUCLEOTIDE SEQUENCE</scope>
    <source>
        <strain evidence="18">B1-13419</strain>
    </source>
</reference>
<evidence type="ECO:0000256" key="1">
    <source>
        <dbReference type="ARBA" id="ARBA00001206"/>
    </source>
</evidence>
<dbReference type="PANTHER" id="PTHR34265:SF1">
    <property type="entry name" value="TYPE III PANTOTHENATE KINASE"/>
    <property type="match status" value="1"/>
</dbReference>
<evidence type="ECO:0000256" key="6">
    <source>
        <dbReference type="ARBA" id="ARBA00012102"/>
    </source>
</evidence>
<dbReference type="PANTHER" id="PTHR34265">
    <property type="entry name" value="TYPE III PANTOTHENATE KINASE"/>
    <property type="match status" value="1"/>
</dbReference>
<gene>
    <name evidence="16" type="primary">coaX</name>
    <name evidence="18" type="ORF">IAB91_06710</name>
</gene>
<dbReference type="GO" id="GO:0005737">
    <property type="term" value="C:cytoplasm"/>
    <property type="evidence" value="ECO:0007669"/>
    <property type="project" value="UniProtKB-SubCell"/>
</dbReference>
<dbReference type="HAMAP" id="MF_01274">
    <property type="entry name" value="Pantothen_kinase_3"/>
    <property type="match status" value="1"/>
</dbReference>
<evidence type="ECO:0000256" key="10">
    <source>
        <dbReference type="ARBA" id="ARBA00022777"/>
    </source>
</evidence>
<comment type="caution">
    <text evidence="16">Lacks conserved residue(s) required for the propagation of feature annotation.</text>
</comment>
<keyword evidence="13 16" id="KW-0173">Coenzyme A biosynthesis</keyword>
<evidence type="ECO:0000256" key="5">
    <source>
        <dbReference type="ARBA" id="ARBA00011738"/>
    </source>
</evidence>
<dbReference type="SUPFAM" id="SSF53067">
    <property type="entry name" value="Actin-like ATPase domain"/>
    <property type="match status" value="2"/>
</dbReference>
<evidence type="ECO:0000256" key="2">
    <source>
        <dbReference type="ARBA" id="ARBA00001958"/>
    </source>
</evidence>
<evidence type="ECO:0000256" key="15">
    <source>
        <dbReference type="ARBA" id="ARBA00040883"/>
    </source>
</evidence>
<comment type="function">
    <text evidence="16">Catalyzes the phosphorylation of pantothenate (Pan), the first step in CoA biosynthesis.</text>
</comment>
<dbReference type="AlphaFoldDB" id="A0A9D9NIR9"/>
<dbReference type="GO" id="GO:0046872">
    <property type="term" value="F:metal ion binding"/>
    <property type="evidence" value="ECO:0007669"/>
    <property type="project" value="UniProtKB-KW"/>
</dbReference>
<sequence>MANLIIDIGNTALKAAWADGVTLGKTFRYQGERTVDFILSITSKVKPAVMVISTVRELSARSLSLLENECDKLVVMAAGWSGCEETAGLPEYLAPDRMASMVAARYLFKGKSCTVFDFGTMLTIDFLDAEGNYKGGNISPGCRTRFKSVNRYSKSLPLIDTPDVTEQEGTSVVSSIGSGIIQGMMFEIDGYFRLHPENMSVFTGGDAIYFAKRMKNSIFVVCNLVLIGLALIADGYDKRDS</sequence>
<evidence type="ECO:0000256" key="16">
    <source>
        <dbReference type="HAMAP-Rule" id="MF_01274"/>
    </source>
</evidence>
<dbReference type="Gene3D" id="3.30.420.40">
    <property type="match status" value="1"/>
</dbReference>
<dbReference type="EMBL" id="JADIMD010000102">
    <property type="protein sequence ID" value="MBO8474962.1"/>
    <property type="molecule type" value="Genomic_DNA"/>
</dbReference>
<keyword evidence="7 16" id="KW-0963">Cytoplasm</keyword>
<keyword evidence="17" id="KW-1133">Transmembrane helix</keyword>
<keyword evidence="11 16" id="KW-0067">ATP-binding</keyword>
<evidence type="ECO:0000256" key="11">
    <source>
        <dbReference type="ARBA" id="ARBA00022840"/>
    </source>
</evidence>
<evidence type="ECO:0000256" key="17">
    <source>
        <dbReference type="SAM" id="Phobius"/>
    </source>
</evidence>
<dbReference type="CDD" id="cd24015">
    <property type="entry name" value="ASKHA_NBD_PanK-III"/>
    <property type="match status" value="1"/>
</dbReference>
<evidence type="ECO:0000256" key="4">
    <source>
        <dbReference type="ARBA" id="ARBA00005225"/>
    </source>
</evidence>
<comment type="subcellular location">
    <subcellularLocation>
        <location evidence="3 16">Cytoplasm</location>
    </subcellularLocation>
</comment>
<evidence type="ECO:0000256" key="7">
    <source>
        <dbReference type="ARBA" id="ARBA00022490"/>
    </source>
</evidence>
<proteinExistence type="inferred from homology"/>
<dbReference type="InterPro" id="IPR043129">
    <property type="entry name" value="ATPase_NBD"/>
</dbReference>
<evidence type="ECO:0000313" key="18">
    <source>
        <dbReference type="EMBL" id="MBO8474962.1"/>
    </source>
</evidence>
<feature type="transmembrane region" description="Helical" evidence="17">
    <location>
        <begin position="218"/>
        <end position="236"/>
    </location>
</feature>
<feature type="binding site" evidence="16">
    <location>
        <position position="117"/>
    </location>
    <ligand>
        <name>K(+)</name>
        <dbReference type="ChEBI" id="CHEBI:29103"/>
    </ligand>
</feature>
<comment type="caution">
    <text evidence="18">The sequence shown here is derived from an EMBL/GenBank/DDBJ whole genome shotgun (WGS) entry which is preliminary data.</text>
</comment>
<accession>A0A9D9NIR9</accession>
<dbReference type="NCBIfam" id="TIGR00671">
    <property type="entry name" value="baf"/>
    <property type="match status" value="1"/>
</dbReference>
<protein>
    <recommendedName>
        <fullName evidence="15 16">Type III pantothenate kinase</fullName>
        <ecNumber evidence="6 16">2.7.1.33</ecNumber>
    </recommendedName>
    <alternativeName>
        <fullName evidence="16">PanK-III</fullName>
    </alternativeName>
    <alternativeName>
        <fullName evidence="16">Pantothenic acid kinase</fullName>
    </alternativeName>
</protein>
<comment type="subunit">
    <text evidence="5 16">Homodimer.</text>
</comment>
<keyword evidence="17" id="KW-0812">Transmembrane</keyword>
<keyword evidence="10 16" id="KW-0418">Kinase</keyword>
<dbReference type="EC" id="2.7.1.33" evidence="6 16"/>
<evidence type="ECO:0000256" key="8">
    <source>
        <dbReference type="ARBA" id="ARBA00022679"/>
    </source>
</evidence>
<keyword evidence="8 16" id="KW-0808">Transferase</keyword>
<keyword evidence="9 16" id="KW-0547">Nucleotide-binding</keyword>
<comment type="similarity">
    <text evidence="14 16">Belongs to the type III pantothenate kinase family.</text>
</comment>
<organism evidence="18 19">
    <name type="scientific">Candidatus Cryptobacteroides faecigallinarum</name>
    <dbReference type="NCBI Taxonomy" id="2840763"/>
    <lineage>
        <taxon>Bacteria</taxon>
        <taxon>Pseudomonadati</taxon>
        <taxon>Bacteroidota</taxon>
        <taxon>Bacteroidia</taxon>
        <taxon>Bacteroidales</taxon>
        <taxon>Candidatus Cryptobacteroides</taxon>
    </lineage>
</organism>
<dbReference type="GO" id="GO:0005524">
    <property type="term" value="F:ATP binding"/>
    <property type="evidence" value="ECO:0007669"/>
    <property type="project" value="UniProtKB-UniRule"/>
</dbReference>
<keyword evidence="12 16" id="KW-0630">Potassium</keyword>
<dbReference type="Pfam" id="PF03309">
    <property type="entry name" value="Pan_kinase"/>
    <property type="match status" value="1"/>
</dbReference>
<evidence type="ECO:0000256" key="3">
    <source>
        <dbReference type="ARBA" id="ARBA00004496"/>
    </source>
</evidence>
<evidence type="ECO:0000256" key="12">
    <source>
        <dbReference type="ARBA" id="ARBA00022958"/>
    </source>
</evidence>
<comment type="pathway">
    <text evidence="4 16">Cofactor biosynthesis; coenzyme A biosynthesis; CoA from (R)-pantothenate: step 1/5.</text>
</comment>
<feature type="binding site" evidence="16">
    <location>
        <position position="120"/>
    </location>
    <ligand>
        <name>ATP</name>
        <dbReference type="ChEBI" id="CHEBI:30616"/>
    </ligand>
</feature>
<comment type="catalytic activity">
    <reaction evidence="1 16">
        <text>(R)-pantothenate + ATP = (R)-4'-phosphopantothenate + ADP + H(+)</text>
        <dbReference type="Rhea" id="RHEA:16373"/>
        <dbReference type="ChEBI" id="CHEBI:10986"/>
        <dbReference type="ChEBI" id="CHEBI:15378"/>
        <dbReference type="ChEBI" id="CHEBI:29032"/>
        <dbReference type="ChEBI" id="CHEBI:30616"/>
        <dbReference type="ChEBI" id="CHEBI:456216"/>
        <dbReference type="EC" id="2.7.1.33"/>
    </reaction>
</comment>
<dbReference type="GO" id="GO:0004594">
    <property type="term" value="F:pantothenate kinase activity"/>
    <property type="evidence" value="ECO:0007669"/>
    <property type="project" value="UniProtKB-UniRule"/>
</dbReference>
<dbReference type="GO" id="GO:0015937">
    <property type="term" value="P:coenzyme A biosynthetic process"/>
    <property type="evidence" value="ECO:0007669"/>
    <property type="project" value="UniProtKB-UniRule"/>
</dbReference>
<evidence type="ECO:0000256" key="9">
    <source>
        <dbReference type="ARBA" id="ARBA00022741"/>
    </source>
</evidence>
<comment type="cofactor">
    <cofactor evidence="2">
        <name>K(+)</name>
        <dbReference type="ChEBI" id="CHEBI:29103"/>
    </cofactor>
</comment>
<comment type="cofactor">
    <cofactor evidence="16">
        <name>NH4(+)</name>
        <dbReference type="ChEBI" id="CHEBI:28938"/>
    </cofactor>
    <cofactor evidence="16">
        <name>K(+)</name>
        <dbReference type="ChEBI" id="CHEBI:29103"/>
    </cofactor>
    <text evidence="16">A monovalent cation. Ammonium or potassium.</text>
</comment>
<feature type="active site" description="Proton acceptor" evidence="16">
    <location>
        <position position="96"/>
    </location>
</feature>
<keyword evidence="16" id="KW-0479">Metal-binding</keyword>